<name>A0A5K1K813_9APHY</name>
<organism evidence="1">
    <name type="scientific">Ganoderma boninense</name>
    <dbReference type="NCBI Taxonomy" id="34458"/>
    <lineage>
        <taxon>Eukaryota</taxon>
        <taxon>Fungi</taxon>
        <taxon>Dikarya</taxon>
        <taxon>Basidiomycota</taxon>
        <taxon>Agaricomycotina</taxon>
        <taxon>Agaricomycetes</taxon>
        <taxon>Polyporales</taxon>
        <taxon>Polyporaceae</taxon>
        <taxon>Ganoderma</taxon>
    </lineage>
</organism>
<protein>
    <submittedName>
        <fullName evidence="1">N/A</fullName>
    </submittedName>
</protein>
<proteinExistence type="predicted"/>
<accession>A0A5K1K813</accession>
<evidence type="ECO:0000313" key="1">
    <source>
        <dbReference type="EMBL" id="VWP02605.1"/>
    </source>
</evidence>
<dbReference type="EMBL" id="LR730350">
    <property type="protein sequence ID" value="VWP02605.1"/>
    <property type="molecule type" value="Genomic_DNA"/>
</dbReference>
<dbReference type="AlphaFoldDB" id="A0A5K1K813"/>
<sequence length="460" mass="51708">MKIVGFNNESIEGDTMWDASSVIENLMPVSRDPKGEVWRKLVDAGVFTGLTFTVLNFGAMITKGDDGDMTQDEAEAHGQLLPSAWSIPIEIMLNASSFCGNTATPTEKKMIADLRAQWGDMMRRPMYSLLPNDNRAAERGRTAHLAMRLTVLDPSFLSELAKPSDLTLTVCFRNWMHATSSLDIAVNSTLICSFLDEQHIPRYWKSYLASHPLPSLRHLIPRIVRGATVYYVQPGPRERKRNPQQAAEAIVNAFVSHLSILPHTESSDLDSELSFFHALLLPSKEDYRALLKAVAESTTVWPALVQAMRRAYQLEAEHAYWTALQIFFSTLHPLDTQAEFADVVIAHWATSGFFDVLEDSADFLLEVAAGPMTFSFILGVIQEFISRLGTDTRLLLRQRFRFPKLSAKLVPSMQPTVRQQMAFMRGSGDTGRPRADDPMWRYVALEGLVKLTEEIKRLQG</sequence>
<reference evidence="1" key="1">
    <citation type="submission" date="2019-10" db="EMBL/GenBank/DDBJ databases">
        <authorList>
            <person name="Nor Muhammad N."/>
        </authorList>
    </citation>
    <scope>NUCLEOTIDE SEQUENCE</scope>
</reference>
<gene>
    <name evidence="1" type="primary">Q2VLJ1</name>
</gene>